<comment type="caution">
    <text evidence="1">The sequence shown here is derived from an EMBL/GenBank/DDBJ whole genome shotgun (WGS) entry which is preliminary data.</text>
</comment>
<dbReference type="PROSITE" id="PS51257">
    <property type="entry name" value="PROKAR_LIPOPROTEIN"/>
    <property type="match status" value="1"/>
</dbReference>
<gene>
    <name evidence="1" type="ORF">F2Y87_16770</name>
</gene>
<name>A0A6L3K084_9BACE</name>
<dbReference type="Proteomes" id="UP000482653">
    <property type="component" value="Unassembled WGS sequence"/>
</dbReference>
<organism evidence="1 2">
    <name type="scientific">Bacteroides cellulosilyticus</name>
    <dbReference type="NCBI Taxonomy" id="246787"/>
    <lineage>
        <taxon>Bacteria</taxon>
        <taxon>Pseudomonadati</taxon>
        <taxon>Bacteroidota</taxon>
        <taxon>Bacteroidia</taxon>
        <taxon>Bacteroidales</taxon>
        <taxon>Bacteroidaceae</taxon>
        <taxon>Bacteroides</taxon>
    </lineage>
</organism>
<reference evidence="1 2" key="1">
    <citation type="journal article" date="2019" name="Nat. Med.">
        <title>A library of human gut bacterial isolates paired with longitudinal multiomics data enables mechanistic microbiome research.</title>
        <authorList>
            <person name="Poyet M."/>
            <person name="Groussin M."/>
            <person name="Gibbons S.M."/>
            <person name="Avila-Pacheco J."/>
            <person name="Jiang X."/>
            <person name="Kearney S.M."/>
            <person name="Perrotta A.R."/>
            <person name="Berdy B."/>
            <person name="Zhao S."/>
            <person name="Lieberman T.D."/>
            <person name="Swanson P.K."/>
            <person name="Smith M."/>
            <person name="Roesemann S."/>
            <person name="Alexander J.E."/>
            <person name="Rich S.A."/>
            <person name="Livny J."/>
            <person name="Vlamakis H."/>
            <person name="Clish C."/>
            <person name="Bullock K."/>
            <person name="Deik A."/>
            <person name="Scott J."/>
            <person name="Pierce K.A."/>
            <person name="Xavier R.J."/>
            <person name="Alm E.J."/>
        </authorList>
    </citation>
    <scope>NUCLEOTIDE SEQUENCE [LARGE SCALE GENOMIC DNA]</scope>
    <source>
        <strain evidence="1 2">BIOML-A8</strain>
    </source>
</reference>
<sequence length="393" mass="45891">MRILVEIILLVVLLTGCSRQQSVVRDNIKANIHVSFIPREDTVSLSSIYGRKVDILTLDSIVLASVSKVLRYDSLWIVKGKSAEGGVHLFSNKGHYLKPLLRWGQGPAEVFDIWAMKLYQDAVYLLANAGTEVIKYSLLSQELEWRFKVPDEVLSATDFELLSDGKFVFLKSVARKPEKEYKLYVYNDQKRQIEGCFLELDKKAGDYISFFQTDCLYRMGDKIRYYEVFRNGICQLVNGDLEGYIGFVNNKYTFPEDELYQDSYTFETFIETCENSNYIWGHRNLYEGNRFISSSYNYRNDMYWNLIDKFSNNSHSYKWVRDDLILNETSLVEEYLSMTNVQGDCHYFTLSYYNLDRLMQQEDAGKDIMPNIAHLYKTMDDGSNDLVVCLYEK</sequence>
<evidence type="ECO:0000313" key="2">
    <source>
        <dbReference type="Proteomes" id="UP000482653"/>
    </source>
</evidence>
<evidence type="ECO:0000313" key="1">
    <source>
        <dbReference type="EMBL" id="KAA5417167.1"/>
    </source>
</evidence>
<dbReference type="AlphaFoldDB" id="A0A6L3K084"/>
<dbReference type="RefSeq" id="WP_149947437.1">
    <property type="nucleotide sequence ID" value="NZ_JBBNMF010000001.1"/>
</dbReference>
<dbReference type="Pfam" id="PF17170">
    <property type="entry name" value="DUF5128"/>
    <property type="match status" value="1"/>
</dbReference>
<accession>A0A6L3K084</accession>
<proteinExistence type="predicted"/>
<dbReference type="EMBL" id="VVYX01000020">
    <property type="protein sequence ID" value="KAA5417167.1"/>
    <property type="molecule type" value="Genomic_DNA"/>
</dbReference>
<protein>
    <submittedName>
        <fullName evidence="1">6-bladed beta-propeller</fullName>
    </submittedName>
</protein>